<evidence type="ECO:0000256" key="13">
    <source>
        <dbReference type="SAM" id="Phobius"/>
    </source>
</evidence>
<feature type="non-terminal residue" evidence="14">
    <location>
        <position position="250"/>
    </location>
</feature>
<evidence type="ECO:0000256" key="4">
    <source>
        <dbReference type="ARBA" id="ARBA00016436"/>
    </source>
</evidence>
<reference evidence="14" key="2">
    <citation type="submission" date="2021-04" db="EMBL/GenBank/DDBJ databases">
        <authorList>
            <person name="Gilroy R."/>
        </authorList>
    </citation>
    <scope>NUCLEOTIDE SEQUENCE</scope>
    <source>
        <strain evidence="14">MalCec1-1739</strain>
    </source>
</reference>
<keyword evidence="10" id="KW-0067">ATP-binding</keyword>
<comment type="pathway">
    <text evidence="2">Glycolipid biosynthesis; lipid IV(A) biosynthesis; lipid IV(A) from (3R)-3-hydroxytetradecanoyl-[acyl-carrier-protein] and UDP-N-acetyl-alpha-D-glucosamine: step 6/6.</text>
</comment>
<evidence type="ECO:0000256" key="5">
    <source>
        <dbReference type="ARBA" id="ARBA00022516"/>
    </source>
</evidence>
<dbReference type="SUPFAM" id="SSF52540">
    <property type="entry name" value="P-loop containing nucleoside triphosphate hydrolases"/>
    <property type="match status" value="1"/>
</dbReference>
<dbReference type="Pfam" id="PF02606">
    <property type="entry name" value="LpxK"/>
    <property type="match status" value="1"/>
</dbReference>
<feature type="transmembrane region" description="Helical" evidence="13">
    <location>
        <begin position="6"/>
        <end position="25"/>
    </location>
</feature>
<evidence type="ECO:0000256" key="6">
    <source>
        <dbReference type="ARBA" id="ARBA00022556"/>
    </source>
</evidence>
<dbReference type="PANTHER" id="PTHR42724:SF1">
    <property type="entry name" value="TETRAACYLDISACCHARIDE 4'-KINASE, MITOCHONDRIAL-RELATED"/>
    <property type="match status" value="1"/>
</dbReference>
<dbReference type="GO" id="GO:0009029">
    <property type="term" value="F:lipid-A 4'-kinase activity"/>
    <property type="evidence" value="ECO:0007669"/>
    <property type="project" value="UniProtKB-UniRule"/>
</dbReference>
<keyword evidence="13" id="KW-0472">Membrane</keyword>
<dbReference type="GO" id="GO:0009245">
    <property type="term" value="P:lipid A biosynthetic process"/>
    <property type="evidence" value="ECO:0007669"/>
    <property type="project" value="UniProtKB-UniRule"/>
</dbReference>
<sequence>MGRPKVKIYYLLMPLAMLYGMVVFIRNKLFDWRVLKSQSFPLPVICIGNLAVGGTGKTPHTEYVARLLKDRVRTAVLSRGYGRRTRGFALVGKYSDPDGTGDEPQQIKYKFGDDIIVAVDESRRDGIARLLAAEDKPGAIILDDAMQHRYVKPGLTIMLTSYDRPFTDDTLLPAGRLRENPGEKHRADIIIVTKCPDGLTPIDYRIMRNKIKPYPYQRLFFTTFAYGDLRRVDDDARLPLAAIGRDCPIL</sequence>
<dbReference type="InterPro" id="IPR003758">
    <property type="entry name" value="LpxK"/>
</dbReference>
<organism evidence="14 15">
    <name type="scientific">Candidatus Avibacteroides avistercoris</name>
    <dbReference type="NCBI Taxonomy" id="2840690"/>
    <lineage>
        <taxon>Bacteria</taxon>
        <taxon>Pseudomonadati</taxon>
        <taxon>Bacteroidota</taxon>
        <taxon>Bacteroidia</taxon>
        <taxon>Bacteroidales</taxon>
        <taxon>Bacteroidaceae</taxon>
        <taxon>Bacteroidaceae incertae sedis</taxon>
        <taxon>Candidatus Avibacteroides</taxon>
    </lineage>
</organism>
<dbReference type="EC" id="2.7.1.130" evidence="3 12"/>
<proteinExistence type="predicted"/>
<evidence type="ECO:0000256" key="11">
    <source>
        <dbReference type="ARBA" id="ARBA00023098"/>
    </source>
</evidence>
<accession>A0A9D2ZUL7</accession>
<keyword evidence="5" id="KW-0444">Lipid biosynthesis</keyword>
<keyword evidence="13" id="KW-1133">Transmembrane helix</keyword>
<keyword evidence="7 14" id="KW-0808">Transferase</keyword>
<dbReference type="Proteomes" id="UP000787625">
    <property type="component" value="Unassembled WGS sequence"/>
</dbReference>
<evidence type="ECO:0000256" key="2">
    <source>
        <dbReference type="ARBA" id="ARBA00004870"/>
    </source>
</evidence>
<evidence type="ECO:0000256" key="1">
    <source>
        <dbReference type="ARBA" id="ARBA00002274"/>
    </source>
</evidence>
<evidence type="ECO:0000256" key="3">
    <source>
        <dbReference type="ARBA" id="ARBA00012071"/>
    </source>
</evidence>
<evidence type="ECO:0000256" key="12">
    <source>
        <dbReference type="NCBIfam" id="TIGR00682"/>
    </source>
</evidence>
<name>A0A9D2ZUL7_9BACT</name>
<dbReference type="GO" id="GO:0009244">
    <property type="term" value="P:lipopolysaccharide core region biosynthetic process"/>
    <property type="evidence" value="ECO:0007669"/>
    <property type="project" value="TreeGrafter"/>
</dbReference>
<dbReference type="PANTHER" id="PTHR42724">
    <property type="entry name" value="TETRAACYLDISACCHARIDE 4'-KINASE"/>
    <property type="match status" value="1"/>
</dbReference>
<dbReference type="GO" id="GO:0005524">
    <property type="term" value="F:ATP binding"/>
    <property type="evidence" value="ECO:0007669"/>
    <property type="project" value="UniProtKB-KW"/>
</dbReference>
<keyword evidence="9" id="KW-0418">Kinase</keyword>
<dbReference type="NCBIfam" id="TIGR00682">
    <property type="entry name" value="lpxK"/>
    <property type="match status" value="1"/>
</dbReference>
<keyword evidence="8" id="KW-0547">Nucleotide-binding</keyword>
<evidence type="ECO:0000256" key="7">
    <source>
        <dbReference type="ARBA" id="ARBA00022679"/>
    </source>
</evidence>
<evidence type="ECO:0000313" key="14">
    <source>
        <dbReference type="EMBL" id="HJD53288.1"/>
    </source>
</evidence>
<keyword evidence="11" id="KW-0443">Lipid metabolism</keyword>
<gene>
    <name evidence="14" type="primary">lpxK</name>
    <name evidence="14" type="ORF">IAA93_06150</name>
</gene>
<comment type="caution">
    <text evidence="14">The sequence shown here is derived from an EMBL/GenBank/DDBJ whole genome shotgun (WGS) entry which is preliminary data.</text>
</comment>
<evidence type="ECO:0000256" key="10">
    <source>
        <dbReference type="ARBA" id="ARBA00022840"/>
    </source>
</evidence>
<evidence type="ECO:0000256" key="8">
    <source>
        <dbReference type="ARBA" id="ARBA00022741"/>
    </source>
</evidence>
<keyword evidence="13" id="KW-0812">Transmembrane</keyword>
<dbReference type="AlphaFoldDB" id="A0A9D2ZUL7"/>
<comment type="function">
    <text evidence="1">Transfers the gamma-phosphate of ATP to the 4'-position of a tetraacyldisaccharide 1-phosphate intermediate (termed DS-1-P) to form tetraacyldisaccharide 1,4'-bis-phosphate (lipid IVA).</text>
</comment>
<dbReference type="GO" id="GO:0005886">
    <property type="term" value="C:plasma membrane"/>
    <property type="evidence" value="ECO:0007669"/>
    <property type="project" value="TreeGrafter"/>
</dbReference>
<dbReference type="InterPro" id="IPR027417">
    <property type="entry name" value="P-loop_NTPase"/>
</dbReference>
<evidence type="ECO:0000256" key="9">
    <source>
        <dbReference type="ARBA" id="ARBA00022777"/>
    </source>
</evidence>
<dbReference type="EMBL" id="DWUP01000140">
    <property type="protein sequence ID" value="HJD53288.1"/>
    <property type="molecule type" value="Genomic_DNA"/>
</dbReference>
<reference evidence="14" key="1">
    <citation type="journal article" date="2021" name="PeerJ">
        <title>Extensive microbial diversity within the chicken gut microbiome revealed by metagenomics and culture.</title>
        <authorList>
            <person name="Gilroy R."/>
            <person name="Ravi A."/>
            <person name="Getino M."/>
            <person name="Pursley I."/>
            <person name="Horton D.L."/>
            <person name="Alikhan N.F."/>
            <person name="Baker D."/>
            <person name="Gharbi K."/>
            <person name="Hall N."/>
            <person name="Watson M."/>
            <person name="Adriaenssens E.M."/>
            <person name="Foster-Nyarko E."/>
            <person name="Jarju S."/>
            <person name="Secka A."/>
            <person name="Antonio M."/>
            <person name="Oren A."/>
            <person name="Chaudhuri R.R."/>
            <person name="La Ragione R."/>
            <person name="Hildebrand F."/>
            <person name="Pallen M.J."/>
        </authorList>
    </citation>
    <scope>NUCLEOTIDE SEQUENCE</scope>
    <source>
        <strain evidence="14">MalCec1-1739</strain>
    </source>
</reference>
<evidence type="ECO:0000313" key="15">
    <source>
        <dbReference type="Proteomes" id="UP000787625"/>
    </source>
</evidence>
<protein>
    <recommendedName>
        <fullName evidence="4 12">Tetraacyldisaccharide 4'-kinase</fullName>
        <ecNumber evidence="3 12">2.7.1.130</ecNumber>
    </recommendedName>
</protein>
<keyword evidence="6" id="KW-0441">Lipid A biosynthesis</keyword>